<keyword evidence="6 7" id="KW-0472">Membrane</keyword>
<dbReference type="PANTHER" id="PTHR34856:SF2">
    <property type="entry name" value="PROTEIN NRFD"/>
    <property type="match status" value="1"/>
</dbReference>
<keyword evidence="4 7" id="KW-0812">Transmembrane</keyword>
<evidence type="ECO:0000313" key="8">
    <source>
        <dbReference type="EMBL" id="RNL45752.1"/>
    </source>
</evidence>
<evidence type="ECO:0000256" key="3">
    <source>
        <dbReference type="ARBA" id="ARBA00022475"/>
    </source>
</evidence>
<dbReference type="EMBL" id="QICD01000007">
    <property type="protein sequence ID" value="RNL45752.1"/>
    <property type="molecule type" value="Genomic_DNA"/>
</dbReference>
<proteinExistence type="inferred from homology"/>
<dbReference type="OrthoDB" id="3173809at2"/>
<dbReference type="InterPro" id="IPR052049">
    <property type="entry name" value="Electron_transfer_protein"/>
</dbReference>
<evidence type="ECO:0000256" key="7">
    <source>
        <dbReference type="SAM" id="Phobius"/>
    </source>
</evidence>
<keyword evidence="9" id="KW-1185">Reference proteome</keyword>
<dbReference type="AlphaFoldDB" id="A0A3N0BE26"/>
<organism evidence="8 9">
    <name type="scientific">Paraeggerthella hongkongensis</name>
    <dbReference type="NCBI Taxonomy" id="230658"/>
    <lineage>
        <taxon>Bacteria</taxon>
        <taxon>Bacillati</taxon>
        <taxon>Actinomycetota</taxon>
        <taxon>Coriobacteriia</taxon>
        <taxon>Eggerthellales</taxon>
        <taxon>Eggerthellaceae</taxon>
        <taxon>Paraeggerthella</taxon>
    </lineage>
</organism>
<dbReference type="Gene3D" id="1.20.1630.10">
    <property type="entry name" value="Formate dehydrogenase/DMSO reductase domain"/>
    <property type="match status" value="1"/>
</dbReference>
<dbReference type="Pfam" id="PF03916">
    <property type="entry name" value="NrfD"/>
    <property type="match status" value="1"/>
</dbReference>
<feature type="transmembrane region" description="Helical" evidence="7">
    <location>
        <begin position="289"/>
        <end position="309"/>
    </location>
</feature>
<comment type="subcellular location">
    <subcellularLocation>
        <location evidence="1">Cell membrane</location>
        <topology evidence="1">Multi-pass membrane protein</topology>
    </subcellularLocation>
</comment>
<feature type="transmembrane region" description="Helical" evidence="7">
    <location>
        <begin position="59"/>
        <end position="82"/>
    </location>
</feature>
<feature type="transmembrane region" description="Helical" evidence="7">
    <location>
        <begin position="261"/>
        <end position="282"/>
    </location>
</feature>
<feature type="transmembrane region" description="Helical" evidence="7">
    <location>
        <begin position="167"/>
        <end position="188"/>
    </location>
</feature>
<evidence type="ECO:0000256" key="5">
    <source>
        <dbReference type="ARBA" id="ARBA00022989"/>
    </source>
</evidence>
<evidence type="ECO:0000313" key="9">
    <source>
        <dbReference type="Proteomes" id="UP000278632"/>
    </source>
</evidence>
<evidence type="ECO:0000256" key="2">
    <source>
        <dbReference type="ARBA" id="ARBA00008929"/>
    </source>
</evidence>
<feature type="transmembrane region" description="Helical" evidence="7">
    <location>
        <begin position="137"/>
        <end position="155"/>
    </location>
</feature>
<gene>
    <name evidence="8" type="ORF">DMP08_05365</name>
</gene>
<comment type="caution">
    <text evidence="8">The sequence shown here is derived from an EMBL/GenBank/DDBJ whole genome shotgun (WGS) entry which is preliminary data.</text>
</comment>
<accession>A0A3N0BE26</accession>
<protein>
    <submittedName>
        <fullName evidence="8">Polysulfide reductase</fullName>
    </submittedName>
</protein>
<comment type="similarity">
    <text evidence="2">Belongs to the NrfD family.</text>
</comment>
<feature type="transmembrane region" description="Helical" evidence="7">
    <location>
        <begin position="6"/>
        <end position="29"/>
    </location>
</feature>
<evidence type="ECO:0000256" key="4">
    <source>
        <dbReference type="ARBA" id="ARBA00022692"/>
    </source>
</evidence>
<feature type="transmembrane region" description="Helical" evidence="7">
    <location>
        <begin position="102"/>
        <end position="125"/>
    </location>
</feature>
<keyword evidence="3" id="KW-1003">Cell membrane</keyword>
<dbReference type="PANTHER" id="PTHR34856">
    <property type="entry name" value="PROTEIN NRFD"/>
    <property type="match status" value="1"/>
</dbReference>
<dbReference type="GO" id="GO:0005886">
    <property type="term" value="C:plasma membrane"/>
    <property type="evidence" value="ECO:0007669"/>
    <property type="project" value="UniProtKB-SubCell"/>
</dbReference>
<feature type="transmembrane region" description="Helical" evidence="7">
    <location>
        <begin position="200"/>
        <end position="225"/>
    </location>
</feature>
<name>A0A3N0BE26_9ACTN</name>
<reference evidence="9" key="1">
    <citation type="submission" date="2018-05" db="EMBL/GenBank/DDBJ databases">
        <title>Genome Sequencing of selected type strains of the family Eggerthellaceae.</title>
        <authorList>
            <person name="Danylec N."/>
            <person name="Stoll D.A."/>
            <person name="Doetsch A."/>
            <person name="Huch M."/>
        </authorList>
    </citation>
    <scope>NUCLEOTIDE SEQUENCE [LARGE SCALE GENOMIC DNA]</scope>
    <source>
        <strain evidence="9">DSM 16106</strain>
    </source>
</reference>
<dbReference type="Proteomes" id="UP000278632">
    <property type="component" value="Unassembled WGS sequence"/>
</dbReference>
<dbReference type="InterPro" id="IPR005614">
    <property type="entry name" value="NrfD-like"/>
</dbReference>
<sequence>MFGTLIVCYLFLGGAGAGACLVSAALSLLSPASLTVQRMPGRTGSPCRIVRLPEAYRRLLAPGLAAGLTALGAGMVCLLADVGRIDRVASLLLNPSLSYVAAGAWALAACFLLACFLLVAWVGLARLSVAVVRVAEVLLALASVVTMAYTGLLLQSMPSVPLWSTPWLPVLFVFSSLSCGCAMVLAVGQFSGAARMFGGVFRRLAAVDAVVVACEILVAAAYVAAVSGLTALGAPAFSGSSGTGQALAVSSQVLVGGPDAWLFWVVFAAGGLAFPLAADLAIVRVAKPLPMMALAVAAGVLAGGLALRYCLVEAGMQPVLQMGL</sequence>
<evidence type="ECO:0000256" key="6">
    <source>
        <dbReference type="ARBA" id="ARBA00023136"/>
    </source>
</evidence>
<dbReference type="RefSeq" id="WP_123191929.1">
    <property type="nucleotide sequence ID" value="NZ_QICD01000007.1"/>
</dbReference>
<evidence type="ECO:0000256" key="1">
    <source>
        <dbReference type="ARBA" id="ARBA00004651"/>
    </source>
</evidence>
<keyword evidence="5 7" id="KW-1133">Transmembrane helix</keyword>